<organism evidence="2 3">
    <name type="scientific">Pyronema omphalodes (strain CBS 100304)</name>
    <name type="common">Pyronema confluens</name>
    <dbReference type="NCBI Taxonomy" id="1076935"/>
    <lineage>
        <taxon>Eukaryota</taxon>
        <taxon>Fungi</taxon>
        <taxon>Dikarya</taxon>
        <taxon>Ascomycota</taxon>
        <taxon>Pezizomycotina</taxon>
        <taxon>Pezizomycetes</taxon>
        <taxon>Pezizales</taxon>
        <taxon>Pyronemataceae</taxon>
        <taxon>Pyronema</taxon>
    </lineage>
</organism>
<evidence type="ECO:0000313" key="3">
    <source>
        <dbReference type="Proteomes" id="UP000018144"/>
    </source>
</evidence>
<reference evidence="2 3" key="1">
    <citation type="journal article" date="2013" name="PLoS Genet.">
        <title>The genome and development-dependent transcriptomes of Pyronema confluens: a window into fungal evolution.</title>
        <authorList>
            <person name="Traeger S."/>
            <person name="Altegoer F."/>
            <person name="Freitag M."/>
            <person name="Gabaldon T."/>
            <person name="Kempken F."/>
            <person name="Kumar A."/>
            <person name="Marcet-Houben M."/>
            <person name="Poggeler S."/>
            <person name="Stajich J.E."/>
            <person name="Nowrousian M."/>
        </authorList>
    </citation>
    <scope>NUCLEOTIDE SEQUENCE [LARGE SCALE GENOMIC DNA]</scope>
    <source>
        <strain evidence="3">CBS 100304</strain>
        <tissue evidence="2">Vegetative mycelium</tissue>
    </source>
</reference>
<protein>
    <submittedName>
        <fullName evidence="2">Uncharacterized protein</fullName>
    </submittedName>
</protein>
<dbReference type="Proteomes" id="UP000018144">
    <property type="component" value="Unassembled WGS sequence"/>
</dbReference>
<name>U4LTA3_PYROM</name>
<evidence type="ECO:0000256" key="1">
    <source>
        <dbReference type="SAM" id="MobiDB-lite"/>
    </source>
</evidence>
<evidence type="ECO:0000313" key="2">
    <source>
        <dbReference type="EMBL" id="CCX34964.1"/>
    </source>
</evidence>
<dbReference type="AlphaFoldDB" id="U4LTA3"/>
<gene>
    <name evidence="2" type="ORF">PCON_04640</name>
</gene>
<proteinExistence type="predicted"/>
<dbReference type="EMBL" id="HF936670">
    <property type="protein sequence ID" value="CCX34964.1"/>
    <property type="molecule type" value="Genomic_DNA"/>
</dbReference>
<sequence>MVLGLSSGSDSLTGGPGSPQ</sequence>
<accession>U4LTA3</accession>
<feature type="region of interest" description="Disordered" evidence="1">
    <location>
        <begin position="1"/>
        <end position="20"/>
    </location>
</feature>
<feature type="compositionally biased region" description="Low complexity" evidence="1">
    <location>
        <begin position="1"/>
        <end position="13"/>
    </location>
</feature>
<keyword evidence="3" id="KW-1185">Reference proteome</keyword>